<accession>A0A6J6C520</accession>
<sequence length="128" mass="15444">MLNHYKESMHDYMWRIPHGEFRVEARQIVREERFDKYAKIPVVRFFLALYFIARDDAFIRPHKPDPSKPMFYRRYLWRVHNCGQRKDGTFYTSGNAAMIVFEDSKVIYDSTVDKIPFNELKSRFGTHG</sequence>
<name>A0A6J6C520_9ZZZZ</name>
<dbReference type="EMBL" id="CAEZSP010000040">
    <property type="protein sequence ID" value="CAB4546225.1"/>
    <property type="molecule type" value="Genomic_DNA"/>
</dbReference>
<gene>
    <name evidence="1" type="ORF">UFOPK1440_00800</name>
</gene>
<dbReference type="AlphaFoldDB" id="A0A6J6C520"/>
<evidence type="ECO:0000313" key="1">
    <source>
        <dbReference type="EMBL" id="CAB4546225.1"/>
    </source>
</evidence>
<organism evidence="1">
    <name type="scientific">freshwater metagenome</name>
    <dbReference type="NCBI Taxonomy" id="449393"/>
    <lineage>
        <taxon>unclassified sequences</taxon>
        <taxon>metagenomes</taxon>
        <taxon>ecological metagenomes</taxon>
    </lineage>
</organism>
<proteinExistence type="predicted"/>
<reference evidence="1" key="1">
    <citation type="submission" date="2020-05" db="EMBL/GenBank/DDBJ databases">
        <authorList>
            <person name="Chiriac C."/>
            <person name="Salcher M."/>
            <person name="Ghai R."/>
            <person name="Kavagutti S V."/>
        </authorList>
    </citation>
    <scope>NUCLEOTIDE SEQUENCE</scope>
</reference>
<protein>
    <submittedName>
        <fullName evidence="1">Unannotated protein</fullName>
    </submittedName>
</protein>